<dbReference type="SMART" id="SM00060">
    <property type="entry name" value="FN3"/>
    <property type="match status" value="4"/>
</dbReference>
<protein>
    <submittedName>
        <fullName evidence="15">Oncostatin-M-specific receptor subunit beta</fullName>
    </submittedName>
</protein>
<dbReference type="KEGG" id="gsh:117354699"/>
<evidence type="ECO:0000256" key="9">
    <source>
        <dbReference type="ARBA" id="ARBA00023170"/>
    </source>
</evidence>
<feature type="domain" description="Fibronectin type-III" evidence="13">
    <location>
        <begin position="427"/>
        <end position="525"/>
    </location>
</feature>
<comment type="similarity">
    <text evidence="2">Belongs to the type I cytokine receptor family. Type 2 subfamily.</text>
</comment>
<feature type="domain" description="Fibronectin type-III" evidence="13">
    <location>
        <begin position="623"/>
        <end position="736"/>
    </location>
</feature>
<dbReference type="InterPro" id="IPR048497">
    <property type="entry name" value="LIF-R-like_Ig-like"/>
</dbReference>
<dbReference type="InterPro" id="IPR003529">
    <property type="entry name" value="Hematopoietin_rcpt_Gp130_CS"/>
</dbReference>
<evidence type="ECO:0000256" key="3">
    <source>
        <dbReference type="ARBA" id="ARBA00022692"/>
    </source>
</evidence>
<dbReference type="Gene3D" id="2.60.40.10">
    <property type="entry name" value="Immunoglobulins"/>
    <property type="match status" value="7"/>
</dbReference>
<dbReference type="FunFam" id="2.60.40.10:FF:000738">
    <property type="entry name" value="Leukemia inhibitory factor receptor"/>
    <property type="match status" value="1"/>
</dbReference>
<evidence type="ECO:0000313" key="14">
    <source>
        <dbReference type="Proteomes" id="UP000515159"/>
    </source>
</evidence>
<dbReference type="FunFam" id="2.60.40.10:FF:001286">
    <property type="entry name" value="Oncostatin-M-specific receptor subunit beta"/>
    <property type="match status" value="1"/>
</dbReference>
<dbReference type="GeneID" id="117354699"/>
<evidence type="ECO:0000259" key="13">
    <source>
        <dbReference type="PROSITE" id="PS50853"/>
    </source>
</evidence>
<dbReference type="CDD" id="cd00063">
    <property type="entry name" value="FN3"/>
    <property type="match status" value="3"/>
</dbReference>
<dbReference type="InterPro" id="IPR036116">
    <property type="entry name" value="FN3_sf"/>
</dbReference>
<keyword evidence="14" id="KW-1185">Reference proteome</keyword>
<dbReference type="CTD" id="9180"/>
<keyword evidence="5" id="KW-0677">Repeat</keyword>
<dbReference type="PANTHER" id="PTHR48423">
    <property type="entry name" value="INTERLEUKIN-27 RECEPTOR SUBUNIT ALPHA"/>
    <property type="match status" value="1"/>
</dbReference>
<keyword evidence="9 15" id="KW-0675">Receptor</keyword>
<keyword evidence="4 12" id="KW-0732">Signal</keyword>
<evidence type="ECO:0000256" key="10">
    <source>
        <dbReference type="ARBA" id="ARBA00023180"/>
    </source>
</evidence>
<dbReference type="FunFam" id="2.60.40.10:FF:001289">
    <property type="entry name" value="Oncostatin-M-specific receptor subunit beta"/>
    <property type="match status" value="1"/>
</dbReference>
<keyword evidence="10" id="KW-0325">Glycoprotein</keyword>
<feature type="transmembrane region" description="Helical" evidence="11">
    <location>
        <begin position="744"/>
        <end position="764"/>
    </location>
</feature>
<gene>
    <name evidence="15" type="primary">OSMR</name>
</gene>
<dbReference type="FunFam" id="2.60.40.10:FF:001148">
    <property type="entry name" value="oncostatin-M-specific receptor subunit beta"/>
    <property type="match status" value="1"/>
</dbReference>
<dbReference type="PROSITE" id="PS50853">
    <property type="entry name" value="FN3"/>
    <property type="match status" value="3"/>
</dbReference>
<evidence type="ECO:0000256" key="4">
    <source>
        <dbReference type="ARBA" id="ARBA00022729"/>
    </source>
</evidence>
<dbReference type="InterPro" id="IPR003961">
    <property type="entry name" value="FN3_dom"/>
</dbReference>
<name>A0A6P8Q0S2_GEOSA</name>
<evidence type="ECO:0000256" key="12">
    <source>
        <dbReference type="SAM" id="SignalP"/>
    </source>
</evidence>
<keyword evidence="8" id="KW-1015">Disulfide bond</keyword>
<dbReference type="Proteomes" id="UP000515159">
    <property type="component" value="Chromosome 1"/>
</dbReference>
<keyword evidence="6 11" id="KW-1133">Transmembrane helix</keyword>
<dbReference type="FunCoup" id="A0A6P8Q0S2">
    <property type="interactions" value="598"/>
</dbReference>
<evidence type="ECO:0000256" key="11">
    <source>
        <dbReference type="SAM" id="Phobius"/>
    </source>
</evidence>
<dbReference type="FunFam" id="2.60.40.10:FF:000607">
    <property type="entry name" value="Leukemia inhibitory factor receptor"/>
    <property type="match status" value="1"/>
</dbReference>
<dbReference type="FunFam" id="2.60.40.10:FF:000657">
    <property type="entry name" value="Leukemia inhibitory factor receptor"/>
    <property type="match status" value="1"/>
</dbReference>
<feature type="signal peptide" evidence="12">
    <location>
        <begin position="1"/>
        <end position="22"/>
    </location>
</feature>
<proteinExistence type="inferred from homology"/>
<dbReference type="Pfam" id="PF21177">
    <property type="entry name" value="LIF-R_Ig-like"/>
    <property type="match status" value="1"/>
</dbReference>
<dbReference type="InterPro" id="IPR013783">
    <property type="entry name" value="Ig-like_fold"/>
</dbReference>
<dbReference type="PANTHER" id="PTHR48423:SF1">
    <property type="entry name" value="INTERLEUKIN-27 RECEPTOR SUBUNIT ALPHA"/>
    <property type="match status" value="1"/>
</dbReference>
<dbReference type="OrthoDB" id="6382334at2759"/>
<feature type="chain" id="PRO_5027709457" evidence="12">
    <location>
        <begin position="23"/>
        <end position="1004"/>
    </location>
</feature>
<evidence type="ECO:0000256" key="1">
    <source>
        <dbReference type="ARBA" id="ARBA00004479"/>
    </source>
</evidence>
<dbReference type="InterPro" id="IPR040817">
    <property type="entry name" value="LIFR_D2"/>
</dbReference>
<dbReference type="Pfam" id="PF25552">
    <property type="entry name" value="LIFR_D4"/>
    <property type="match status" value="1"/>
</dbReference>
<keyword evidence="7 11" id="KW-0472">Membrane</keyword>
<evidence type="ECO:0000256" key="7">
    <source>
        <dbReference type="ARBA" id="ARBA00023136"/>
    </source>
</evidence>
<evidence type="ECO:0000313" key="15">
    <source>
        <dbReference type="RefSeq" id="XP_033788470.1"/>
    </source>
</evidence>
<dbReference type="SUPFAM" id="SSF49265">
    <property type="entry name" value="Fibronectin type III"/>
    <property type="match status" value="3"/>
</dbReference>
<dbReference type="InterPro" id="IPR052672">
    <property type="entry name" value="Type1_Cytokine_Rcpt_Type2"/>
</dbReference>
<sequence length="1004" mass="113350">MDLLMILQTVLLLVLESRVSQSQEPVVVPPLNLKVSNDSFQEHLFLEWNVTDWGYESELKMLFQIQVSQTEERNIIWMGNYSTMLSKSDKGLRWNWHSDLPLQCTSHSVRIRSAVDDPRFPTNKVWSEWTSWKTLLGLDSMDSEEPIIFPKDKIVKTGSNVTFCCIAGKNQSILSIEYKGSSYPMTYISSRSVKITVSDVSLSSAYGTNVFCGLSGGKHRGTVLFVSKPPKKPTNVSCETQDLKILICSWFSGEPSNLSGIRSTTYRLYEWFSQQMIACFRNMCAWPIDKDRRLYNFTLTAWNALGERTAAIVLDVTHKVCPRTPTDLSANHPSATNAILSWTLRSDYSVLRLCCQTEVVKVKNGDVILHNVSVKGLPSMSRYNFDINQLQPYTNYSLRVRCGAADHFWKWSNWSEILSIRTREIAPTVELDIWREVKQHAENRTVIIYWKPLSENEANGEIISYHITWGKLDDTNMYQHLTASASMNNTEISIDGQPYVIRVTARNIAGTSPSSEIRVGKLQKNDLESINEERVNGTGDGIHVSWKPEMSEVSNYVVQWCNFPKSEQCDFQWKKYHNTTFSDIIKSAAFQPGVRYSFQVYTSKVDGAHLLEKKTGYIKELAPIMKPTVKIVKIKPNALSLTWDSYPTDDSQPGFISAYHIYVKVLHDVCSLKGAETLELSDGSVVCKFTIGNPEVKSYTVDKLKPNTKYAFSVGALTTGGESVIDFSTKAVTLYNWQKVILDILLPVIICPLLLLILFLVCYWKRMWLKDTCFPEIPDPNKSSILSLNELKVNSEQSILKVRNCITCTVELVNISKENKLQLCKQGMPVSGNEGNGHATHEFCNLEDQTLGTQCTWIDFFQNEKGMAFPNPNPFTSFENLTYCSQMVFGSSSLLGLGIIDTNLQNKSLYKQYPYLELLKKNSSTALPTEESSSAYRSQMAVPNEYKINDVPISASTVECLGYKAQTNFSMGLLSTVISEDNISTEEVSVSPRSTNSTAFLLPD</sequence>
<evidence type="ECO:0000256" key="5">
    <source>
        <dbReference type="ARBA" id="ARBA00022737"/>
    </source>
</evidence>
<dbReference type="RefSeq" id="XP_033788470.1">
    <property type="nucleotide sequence ID" value="XM_033932579.1"/>
</dbReference>
<keyword evidence="3 11" id="KW-0812">Transmembrane</keyword>
<organism evidence="14 15">
    <name type="scientific">Geotrypetes seraphini</name>
    <name type="common">Gaboon caecilian</name>
    <name type="synonym">Caecilia seraphini</name>
    <dbReference type="NCBI Taxonomy" id="260995"/>
    <lineage>
        <taxon>Eukaryota</taxon>
        <taxon>Metazoa</taxon>
        <taxon>Chordata</taxon>
        <taxon>Craniata</taxon>
        <taxon>Vertebrata</taxon>
        <taxon>Euteleostomi</taxon>
        <taxon>Amphibia</taxon>
        <taxon>Gymnophiona</taxon>
        <taxon>Geotrypetes</taxon>
    </lineage>
</organism>
<evidence type="ECO:0000256" key="6">
    <source>
        <dbReference type="ARBA" id="ARBA00022989"/>
    </source>
</evidence>
<evidence type="ECO:0000256" key="8">
    <source>
        <dbReference type="ARBA" id="ARBA00023157"/>
    </source>
</evidence>
<dbReference type="GO" id="GO:0005886">
    <property type="term" value="C:plasma membrane"/>
    <property type="evidence" value="ECO:0007669"/>
    <property type="project" value="UniProtKB-ARBA"/>
</dbReference>
<comment type="subcellular location">
    <subcellularLocation>
        <location evidence="1">Membrane</location>
        <topology evidence="1">Single-pass type I membrane protein</topology>
    </subcellularLocation>
</comment>
<dbReference type="Pfam" id="PF00041">
    <property type="entry name" value="fn3"/>
    <property type="match status" value="1"/>
</dbReference>
<accession>A0A6P8Q0S2</accession>
<dbReference type="PROSITE" id="PS01353">
    <property type="entry name" value="HEMATOPO_REC_L_F2"/>
    <property type="match status" value="1"/>
</dbReference>
<dbReference type="InParanoid" id="A0A6P8Q0S2"/>
<evidence type="ECO:0000256" key="2">
    <source>
        <dbReference type="ARBA" id="ARBA00008921"/>
    </source>
</evidence>
<reference evidence="15" key="1">
    <citation type="submission" date="2025-08" db="UniProtKB">
        <authorList>
            <consortium name="RefSeq"/>
        </authorList>
    </citation>
    <scope>IDENTIFICATION</scope>
</reference>
<dbReference type="GO" id="GO:0004896">
    <property type="term" value="F:cytokine receptor activity"/>
    <property type="evidence" value="ECO:0007669"/>
    <property type="project" value="InterPro"/>
</dbReference>
<dbReference type="Pfam" id="PF17971">
    <property type="entry name" value="LIFR_D2"/>
    <property type="match status" value="1"/>
</dbReference>
<dbReference type="AlphaFoldDB" id="A0A6P8Q0S2"/>
<feature type="domain" description="Fibronectin type-III" evidence="13">
    <location>
        <begin position="324"/>
        <end position="425"/>
    </location>
</feature>